<evidence type="ECO:0000256" key="5">
    <source>
        <dbReference type="ARBA" id="ARBA00022692"/>
    </source>
</evidence>
<evidence type="ECO:0000256" key="3">
    <source>
        <dbReference type="ARBA" id="ARBA00022448"/>
    </source>
</evidence>
<evidence type="ECO:0000256" key="12">
    <source>
        <dbReference type="SAM" id="Phobius"/>
    </source>
</evidence>
<dbReference type="PANTHER" id="PTHR33445:SF2">
    <property type="entry name" value="ATP SYNTHASE SUBUNIT B', CHLOROPLASTIC"/>
    <property type="match status" value="1"/>
</dbReference>
<dbReference type="GO" id="GO:0015986">
    <property type="term" value="P:proton motive force-driven ATP synthesis"/>
    <property type="evidence" value="ECO:0007669"/>
    <property type="project" value="InterPro"/>
</dbReference>
<dbReference type="GO" id="GO:0045259">
    <property type="term" value="C:proton-transporting ATP synthase complex"/>
    <property type="evidence" value="ECO:0007669"/>
    <property type="project" value="UniProtKB-KW"/>
</dbReference>
<evidence type="ECO:0000256" key="10">
    <source>
        <dbReference type="ARBA" id="ARBA00025198"/>
    </source>
</evidence>
<organism evidence="13">
    <name type="scientific">marine metagenome</name>
    <dbReference type="NCBI Taxonomy" id="408172"/>
    <lineage>
        <taxon>unclassified sequences</taxon>
        <taxon>metagenomes</taxon>
        <taxon>ecological metagenomes</taxon>
    </lineage>
</organism>
<evidence type="ECO:0000313" key="13">
    <source>
        <dbReference type="EMBL" id="SVA02401.1"/>
    </source>
</evidence>
<evidence type="ECO:0000256" key="11">
    <source>
        <dbReference type="SAM" id="Coils"/>
    </source>
</evidence>
<evidence type="ECO:0000256" key="2">
    <source>
        <dbReference type="ARBA" id="ARBA00005513"/>
    </source>
</evidence>
<accession>A0A381SGG3</accession>
<gene>
    <name evidence="13" type="ORF">METZ01_LOCUS55255</name>
</gene>
<dbReference type="AlphaFoldDB" id="A0A381SGG3"/>
<name>A0A381SGG3_9ZZZZ</name>
<comment type="similarity">
    <text evidence="2">Belongs to the ATPase B chain family.</text>
</comment>
<keyword evidence="7 12" id="KW-1133">Transmembrane helix</keyword>
<keyword evidence="11" id="KW-0175">Coiled coil</keyword>
<dbReference type="InterPro" id="IPR002146">
    <property type="entry name" value="ATP_synth_b/b'su_bac/chlpt"/>
</dbReference>
<dbReference type="PANTHER" id="PTHR33445">
    <property type="entry name" value="ATP SYNTHASE SUBUNIT B', CHLOROPLASTIC"/>
    <property type="match status" value="1"/>
</dbReference>
<keyword evidence="6" id="KW-0375">Hydrogen ion transport</keyword>
<feature type="coiled-coil region" evidence="11">
    <location>
        <begin position="62"/>
        <end position="93"/>
    </location>
</feature>
<dbReference type="CDD" id="cd06503">
    <property type="entry name" value="ATP-synt_Fo_b"/>
    <property type="match status" value="1"/>
</dbReference>
<evidence type="ECO:0000256" key="6">
    <source>
        <dbReference type="ARBA" id="ARBA00022781"/>
    </source>
</evidence>
<keyword evidence="3" id="KW-0813">Transport</keyword>
<comment type="subcellular location">
    <subcellularLocation>
        <location evidence="1">Membrane</location>
        <topology evidence="1">Single-pass membrane protein</topology>
    </subcellularLocation>
</comment>
<evidence type="ECO:0000256" key="9">
    <source>
        <dbReference type="ARBA" id="ARBA00023136"/>
    </source>
</evidence>
<keyword evidence="5 12" id="KW-0812">Transmembrane</keyword>
<proteinExistence type="inferred from homology"/>
<keyword evidence="9 12" id="KW-0472">Membrane</keyword>
<evidence type="ECO:0000256" key="4">
    <source>
        <dbReference type="ARBA" id="ARBA00022547"/>
    </source>
</evidence>
<evidence type="ECO:0000256" key="1">
    <source>
        <dbReference type="ARBA" id="ARBA00004167"/>
    </source>
</evidence>
<keyword evidence="8" id="KW-0406">Ion transport</keyword>
<sequence>MDFKQAIIDNAWGGISVDYGLLHLQLATPVVVLIILFIMIFTLNKLLFQPVLRTLDNRNAVIEKSQKRAIQVSEEVERLKQDFQQKLDSVRTEVLTLRNAGHEKGMGSRESLILEEKKVLQAENEKYIVEIAGEIEATKTFFAKLNKELSASISKQLLS</sequence>
<dbReference type="EMBL" id="UINC01003001">
    <property type="protein sequence ID" value="SVA02401.1"/>
    <property type="molecule type" value="Genomic_DNA"/>
</dbReference>
<dbReference type="Pfam" id="PF00430">
    <property type="entry name" value="ATP-synt_B"/>
    <property type="match status" value="1"/>
</dbReference>
<comment type="function">
    <text evidence="10">F(1)F(0) ATP synthase produces ATP from ADP in the presence of a proton or sodium gradient. F-type ATPases consist of two structural domains, F(1) containing the extramembraneous catalytic core and F(0) containing the membrane proton channel, linked together by a central stalk and a peripheral stalk. During catalysis, ATP synthesis in the catalytic domain of F(1) is coupled via a rotary mechanism of the central stalk subunits to proton translocation.</text>
</comment>
<evidence type="ECO:0000256" key="8">
    <source>
        <dbReference type="ARBA" id="ARBA00023065"/>
    </source>
</evidence>
<protein>
    <recommendedName>
        <fullName evidence="14">ATP synthase YMF19-like N-terminal domain-containing protein</fullName>
    </recommendedName>
</protein>
<evidence type="ECO:0000256" key="7">
    <source>
        <dbReference type="ARBA" id="ARBA00022989"/>
    </source>
</evidence>
<keyword evidence="4" id="KW-0138">CF(0)</keyword>
<reference evidence="13" key="1">
    <citation type="submission" date="2018-05" db="EMBL/GenBank/DDBJ databases">
        <authorList>
            <person name="Lanie J.A."/>
            <person name="Ng W.-L."/>
            <person name="Kazmierczak K.M."/>
            <person name="Andrzejewski T.M."/>
            <person name="Davidsen T.M."/>
            <person name="Wayne K.J."/>
            <person name="Tettelin H."/>
            <person name="Glass J.I."/>
            <person name="Rusch D."/>
            <person name="Podicherti R."/>
            <person name="Tsui H.-C.T."/>
            <person name="Winkler M.E."/>
        </authorList>
    </citation>
    <scope>NUCLEOTIDE SEQUENCE</scope>
</reference>
<dbReference type="GO" id="GO:0046961">
    <property type="term" value="F:proton-transporting ATPase activity, rotational mechanism"/>
    <property type="evidence" value="ECO:0007669"/>
    <property type="project" value="TreeGrafter"/>
</dbReference>
<feature type="transmembrane region" description="Helical" evidence="12">
    <location>
        <begin position="26"/>
        <end position="48"/>
    </location>
</feature>
<dbReference type="InterPro" id="IPR050059">
    <property type="entry name" value="ATP_synthase_B_chain"/>
</dbReference>
<evidence type="ECO:0008006" key="14">
    <source>
        <dbReference type="Google" id="ProtNLM"/>
    </source>
</evidence>